<comment type="function">
    <text evidence="8">Protein adapter that acts as an essential executor of PIWIL4-piRNA pathway directed transposon DNA methylation and silencing in the male embryonic germ cells. Recruited to young transposons, which are specifically marked with histone H3 trimethylated at both 'Lys-4' and 'Lys-9' (H3K4me3K9me3), via its association with SPIN1 chromatin reader, and associates with the de novo DNA methylation machinery and repressive chromatin remodeling complexes. Following this, PIWIL4 engages with nascent transposable element transcript to direct piRNA-directed DNA methylation. Not required for piRNA biosynthesis.</text>
</comment>
<dbReference type="PROSITE" id="PS51321">
    <property type="entry name" value="TFIIS_CENTRAL"/>
    <property type="match status" value="1"/>
</dbReference>
<feature type="region of interest" description="Disordered" evidence="10">
    <location>
        <begin position="224"/>
        <end position="262"/>
    </location>
</feature>
<feature type="compositionally biased region" description="Basic and acidic residues" evidence="10">
    <location>
        <begin position="403"/>
        <end position="412"/>
    </location>
</feature>
<dbReference type="Proteomes" id="UP000005225">
    <property type="component" value="Unassembled WGS sequence"/>
</dbReference>
<sequence>MSQEEDAEDSVLSPPNSCGLFQENMAGASSMPGLVPDLLRASLGAQGWAGGRKRTFREEAQQVASSHTELVAGASLSILELEVVGQGPDAVPGPQFHTQVCTVPVRRRAQASKRLQVSLHDILSENCPRNLCSMSGCLPKRAVIDKERPAGVEEVSCPRPREARDVGMSSPGCDGRSPTLNKDPPERSLPSSPGPAPKRARKKSKKFGACSEGEEGADGFLLLDQLSWGGPPQSTDLESLEGPHRPLSPEDTGSGSGDRGGHWVGCDVGIENFWDEAKLGCPAGPVGSLEARGREALSAAAQSPPQSPALCLGASGQASSAEQNEVEHTMGAGTAEGPATLHDQKELEVKAQPASRGRLGQGLTVPAGTHASSPEPLGSLSPSLEPAASEACSGSLTGQRSSEYAKELKRDLVPCARDQSTDRRSDSSNQDEPEESRSGGCPRPQEVKMPQGAKLVCYLCSGAVIQLLGAISHQQAGGQLRPKLEALEDLMEVTSSLAAQRPRRKERPRRKGRPMSQVFQLPPSGGAAGDSGNLFDNFDLMRSCSPPLRDPTSDTECPQSGPVEAEEEEPLQEGAEDSAQLQPQQEELPLVIKIRGTVARAMQEVLWSRLQELPDLVLHEEVVESVAASIEAALFDLTQGTNCRYKTKYRSLLFNLRDPRNMDLFLKVVHGDVSPHDLVRMSSIQLAPQELARWRDQEEKRGLEIIEQQQKEPCRFPTSKLTHKGEVEIQRDTDQTLTLEDLVGPTVPMDCSPSALPAALEDTTEQHEHHFPDPNCRICMDWKPLSELSGSFKAIRGKEDGVFQRPPSLAPVSSPEMPEAREMFPMEPQDRAPSPRLQMPAAPTKALPCQPRWEGTLDMFSIKRFRVRAQLVSGHSCQLVQALPEVIRSAGCISPNTVWDLLVSISPAEAKDICVVRMCPHGPQDTQNCHLLYSYLNNKQCHSLAAVEHMGVVLVPLPAFQPLPSRLRPLGGPAFGLSLPVSFLLFPGLEATHSSLLLAVLLPKEGLPNTAASNSLWGKVRKMVSFNRKVEMRYYKPEHRRPDRALKSSPPPKSALQQSQGKGSLTPTGISACQRLPRGRGKLWAEPDICQRPGRGWWPSEPSWCLSQHPYSAAAAAHSFGHGQHLHRASCPQKALLQHLQSLATISHQLQASLWPLGQDLLPIPPAASTQPPVPSELLGPAPDSSLSPVDGAGSECLLPREA</sequence>
<dbReference type="STRING" id="30611.ENSOGAP00000014954"/>
<dbReference type="GO" id="GO:0030154">
    <property type="term" value="P:cell differentiation"/>
    <property type="evidence" value="ECO:0007669"/>
    <property type="project" value="UniProtKB-KW"/>
</dbReference>
<feature type="region of interest" description="Disordered" evidence="10">
    <location>
        <begin position="297"/>
        <end position="446"/>
    </location>
</feature>
<evidence type="ECO:0000256" key="10">
    <source>
        <dbReference type="SAM" id="MobiDB-lite"/>
    </source>
</evidence>
<feature type="region of interest" description="Disordered" evidence="10">
    <location>
        <begin position="149"/>
        <end position="212"/>
    </location>
</feature>
<dbReference type="Ensembl" id="ENSOGAT00000016713.2">
    <property type="protein sequence ID" value="ENSOGAP00000014954.2"/>
    <property type="gene ID" value="ENSOGAG00000016702.2"/>
</dbReference>
<dbReference type="GO" id="GO:0006351">
    <property type="term" value="P:DNA-templated transcription"/>
    <property type="evidence" value="ECO:0007669"/>
    <property type="project" value="InterPro"/>
</dbReference>
<evidence type="ECO:0000259" key="11">
    <source>
        <dbReference type="PROSITE" id="PS51321"/>
    </source>
</evidence>
<dbReference type="Pfam" id="PF07500">
    <property type="entry name" value="TFIIS_M"/>
    <property type="match status" value="1"/>
</dbReference>
<dbReference type="AlphaFoldDB" id="H0XFY4"/>
<evidence type="ECO:0000256" key="8">
    <source>
        <dbReference type="ARBA" id="ARBA00059288"/>
    </source>
</evidence>
<feature type="compositionally biased region" description="Basic residues" evidence="10">
    <location>
        <begin position="501"/>
        <end position="513"/>
    </location>
</feature>
<evidence type="ECO:0000313" key="12">
    <source>
        <dbReference type="Ensembl" id="ENSOGAP00000014954.2"/>
    </source>
</evidence>
<dbReference type="PANTHER" id="PTHR11477:SF18">
    <property type="entry name" value="SPOC DOMAIN-CONTAINING PROTEIN 1"/>
    <property type="match status" value="1"/>
</dbReference>
<reference evidence="13" key="1">
    <citation type="submission" date="2011-03" db="EMBL/GenBank/DDBJ databases">
        <title>Version 3 of the genome sequence of Otolemur garnettii (Bushbaby).</title>
        <authorList>
            <consortium name="The Broad Institute Genome Sequencing Platform"/>
            <person name="Di Palma F."/>
            <person name="Johnson J."/>
            <person name="Lander E.S."/>
            <person name="Lindblad-Toh K."/>
            <person name="Jaffe D.B."/>
            <person name="Gnerre S."/>
            <person name="MacCallum I."/>
            <person name="Przybylski D."/>
            <person name="Ribeiro F.J."/>
            <person name="Burton J.N."/>
            <person name="Walker B.J."/>
            <person name="Sharpe T."/>
            <person name="Hall G."/>
        </authorList>
    </citation>
    <scope>NUCLEOTIDE SEQUENCE [LARGE SCALE GENOMIC DNA]</scope>
</reference>
<dbReference type="SUPFAM" id="SSF46942">
    <property type="entry name" value="Elongation factor TFIIS domain 2"/>
    <property type="match status" value="1"/>
</dbReference>
<feature type="region of interest" description="Disordered" evidence="10">
    <location>
        <begin position="1037"/>
        <end position="1071"/>
    </location>
</feature>
<dbReference type="EMBL" id="AAQR03165746">
    <property type="status" value="NOT_ANNOTATED_CDS"/>
    <property type="molecule type" value="Genomic_DNA"/>
</dbReference>
<dbReference type="GO" id="GO:0007283">
    <property type="term" value="P:spermatogenesis"/>
    <property type="evidence" value="ECO:0007669"/>
    <property type="project" value="UniProtKB-KW"/>
</dbReference>
<evidence type="ECO:0000256" key="3">
    <source>
        <dbReference type="ARBA" id="ARBA00022454"/>
    </source>
</evidence>
<dbReference type="GO" id="GO:0005694">
    <property type="term" value="C:chromosome"/>
    <property type="evidence" value="ECO:0007669"/>
    <property type="project" value="UniProtKB-SubCell"/>
</dbReference>
<dbReference type="Pfam" id="PF07744">
    <property type="entry name" value="SPOC"/>
    <property type="match status" value="1"/>
</dbReference>
<evidence type="ECO:0000256" key="2">
    <source>
        <dbReference type="ARBA" id="ARBA00004286"/>
    </source>
</evidence>
<dbReference type="PANTHER" id="PTHR11477">
    <property type="entry name" value="TRANSCRIPTION FACTOR S-II ZINC FINGER DOMAIN-CONTAINING PROTEIN"/>
    <property type="match status" value="1"/>
</dbReference>
<dbReference type="Gene3D" id="1.10.472.30">
    <property type="entry name" value="Transcription elongation factor S-II, central domain"/>
    <property type="match status" value="1"/>
</dbReference>
<dbReference type="InterPro" id="IPR036575">
    <property type="entry name" value="TFIIS_cen_dom_sf"/>
</dbReference>
<proteinExistence type="predicted"/>
<keyword evidence="4" id="KW-0221">Differentiation</keyword>
<feature type="region of interest" description="Disordered" evidence="10">
    <location>
        <begin position="1166"/>
        <end position="1203"/>
    </location>
</feature>
<evidence type="ECO:0000256" key="6">
    <source>
        <dbReference type="ARBA" id="ARBA00023158"/>
    </source>
</evidence>
<feature type="domain" description="TFIIS central" evidence="11">
    <location>
        <begin position="594"/>
        <end position="714"/>
    </location>
</feature>
<reference evidence="12" key="3">
    <citation type="submission" date="2025-09" db="UniProtKB">
        <authorList>
            <consortium name="Ensembl"/>
        </authorList>
    </citation>
    <scope>IDENTIFICATION</scope>
</reference>
<dbReference type="GO" id="GO:0031047">
    <property type="term" value="P:regulatory ncRNA-mediated gene silencing"/>
    <property type="evidence" value="ECO:0007669"/>
    <property type="project" value="UniProtKB-KW"/>
</dbReference>
<feature type="compositionally biased region" description="Low complexity" evidence="10">
    <location>
        <begin position="297"/>
        <end position="310"/>
    </location>
</feature>
<dbReference type="FunFam" id="1.10.472.30:FF:000004">
    <property type="entry name" value="SPOC domain containing 1"/>
    <property type="match status" value="1"/>
</dbReference>
<keyword evidence="3" id="KW-0158">Chromosome</keyword>
<dbReference type="GO" id="GO:0005634">
    <property type="term" value="C:nucleus"/>
    <property type="evidence" value="ECO:0007669"/>
    <property type="project" value="UniProtKB-SubCell"/>
</dbReference>
<dbReference type="HOGENOM" id="CLU_269473_0_0_1"/>
<dbReference type="OMA" id="HGDVTPH"/>
<feature type="compositionally biased region" description="Polar residues" evidence="10">
    <location>
        <begin position="1055"/>
        <end position="1071"/>
    </location>
</feature>
<feature type="region of interest" description="Disordered" evidence="10">
    <location>
        <begin position="495"/>
        <end position="584"/>
    </location>
</feature>
<keyword evidence="7" id="KW-0539">Nucleus</keyword>
<dbReference type="FunCoup" id="H0XFY4">
    <property type="interactions" value="401"/>
</dbReference>
<keyword evidence="6" id="KW-0943">RNA-mediated gene silencing</keyword>
<dbReference type="GeneTree" id="ENSGT00940000162194"/>
<organism evidence="12 13">
    <name type="scientific">Otolemur garnettii</name>
    <name type="common">Small-eared galago</name>
    <name type="synonym">Garnett's greater bushbaby</name>
    <dbReference type="NCBI Taxonomy" id="30611"/>
    <lineage>
        <taxon>Eukaryota</taxon>
        <taxon>Metazoa</taxon>
        <taxon>Chordata</taxon>
        <taxon>Craniata</taxon>
        <taxon>Vertebrata</taxon>
        <taxon>Euteleostomi</taxon>
        <taxon>Mammalia</taxon>
        <taxon>Eutheria</taxon>
        <taxon>Euarchontoglires</taxon>
        <taxon>Primates</taxon>
        <taxon>Strepsirrhini</taxon>
        <taxon>Lorisiformes</taxon>
        <taxon>Galagidae</taxon>
        <taxon>Otolemur</taxon>
    </lineage>
</organism>
<feature type="compositionally biased region" description="Polar residues" evidence="10">
    <location>
        <begin position="392"/>
        <end position="402"/>
    </location>
</feature>
<evidence type="ECO:0000256" key="4">
    <source>
        <dbReference type="ARBA" id="ARBA00022782"/>
    </source>
</evidence>
<feature type="compositionally biased region" description="Basic and acidic residues" evidence="10">
    <location>
        <begin position="1037"/>
        <end position="1046"/>
    </location>
</feature>
<dbReference type="EMBL" id="AAQR03165745">
    <property type="status" value="NOT_ANNOTATED_CDS"/>
    <property type="molecule type" value="Genomic_DNA"/>
</dbReference>
<dbReference type="eggNOG" id="KOG1634">
    <property type="taxonomic scope" value="Eukaryota"/>
</dbReference>
<dbReference type="InterPro" id="IPR012921">
    <property type="entry name" value="SPOC_C"/>
</dbReference>
<feature type="compositionally biased region" description="Low complexity" evidence="10">
    <location>
        <begin position="371"/>
        <end position="391"/>
    </location>
</feature>
<evidence type="ECO:0000256" key="1">
    <source>
        <dbReference type="ARBA" id="ARBA00004123"/>
    </source>
</evidence>
<evidence type="ECO:0000256" key="7">
    <source>
        <dbReference type="ARBA" id="ARBA00023242"/>
    </source>
</evidence>
<dbReference type="InterPro" id="IPR003618">
    <property type="entry name" value="TFIIS_cen_dom"/>
</dbReference>
<keyword evidence="13" id="KW-1185">Reference proteome</keyword>
<protein>
    <recommendedName>
        <fullName evidence="9">SPOC domain-containing protein 1</fullName>
    </recommendedName>
</protein>
<evidence type="ECO:0000256" key="5">
    <source>
        <dbReference type="ARBA" id="ARBA00022871"/>
    </source>
</evidence>
<dbReference type="InParanoid" id="H0XFY4"/>
<keyword evidence="5" id="KW-0744">Spermatogenesis</keyword>
<evidence type="ECO:0000256" key="9">
    <source>
        <dbReference type="ARBA" id="ARBA00071086"/>
    </source>
</evidence>
<reference evidence="12" key="2">
    <citation type="submission" date="2025-08" db="UniProtKB">
        <authorList>
            <consortium name="Ensembl"/>
        </authorList>
    </citation>
    <scope>IDENTIFICATION</scope>
</reference>
<accession>H0XFY4</accession>
<name>H0XFY4_OTOGA</name>
<evidence type="ECO:0000313" key="13">
    <source>
        <dbReference type="Proteomes" id="UP000005225"/>
    </source>
</evidence>
<dbReference type="SMART" id="SM00510">
    <property type="entry name" value="TFS2M"/>
    <property type="match status" value="1"/>
</dbReference>
<feature type="compositionally biased region" description="Acidic residues" evidence="10">
    <location>
        <begin position="564"/>
        <end position="576"/>
    </location>
</feature>
<comment type="subcellular location">
    <subcellularLocation>
        <location evidence="2">Chromosome</location>
    </subcellularLocation>
    <subcellularLocation>
        <location evidence="1">Nucleus</location>
    </subcellularLocation>
</comment>